<dbReference type="HOGENOM" id="CLU_464747_0_0_1"/>
<dbReference type="AlphaFoldDB" id="I2GXN9"/>
<organism evidence="3 4">
    <name type="scientific">Henningerozyma blattae (strain ATCC 34711 / CBS 6284 / DSM 70876 / NBRC 10599 / NRRL Y-10934 / UCD 77-7)</name>
    <name type="common">Yeast</name>
    <name type="synonym">Tetrapisispora blattae</name>
    <dbReference type="NCBI Taxonomy" id="1071380"/>
    <lineage>
        <taxon>Eukaryota</taxon>
        <taxon>Fungi</taxon>
        <taxon>Dikarya</taxon>
        <taxon>Ascomycota</taxon>
        <taxon>Saccharomycotina</taxon>
        <taxon>Saccharomycetes</taxon>
        <taxon>Saccharomycetales</taxon>
        <taxon>Saccharomycetaceae</taxon>
        <taxon>Henningerozyma</taxon>
    </lineage>
</organism>
<name>I2GXN9_HENB6</name>
<dbReference type="Proteomes" id="UP000002866">
    <property type="component" value="Chromosome 2"/>
</dbReference>
<sequence length="587" mass="65849">MSDLPSINSTTSISDNVALKNYYENLLFRNASGKSLSGEQRDHDRGGERPDKLDNSNNNNNLKFDRNDRTHDFVKNHPDFITGWDNPVVTANANAIAQTLPSGITPGIPSGITSGISSGLPSSGLPSGISSVSSGISSGLTLNFPDRRSSYISDSLIASHSTSHNTSPFYPYYTPVNNNSNNNPLQNSLLQNTSTQNSLTGPSLQNTSSSLYPPTTASAAAPNTATNNATPNTGSTASAASSIASTNTPTPVSAPPTRSRRNTQPYLSKNQQYLTTKTNPLTSLPLDNGLILLNNNYIITSNDLLSLYKNYSLQYFSMDLVTDYIDSLKLSISTNANFHVKLNKFIQYLIECNSNNQDYKPLALVTLKNGKLELLSTPKDTKLIMKRYDLIIIDGDRGKDLAMVVEPTLDFKLAILLNFLKKKIHFDSLITNKLDHIQNTLFINYIFEQKELKFYDLKELTQLIIPSKQVLRFATPWEVTNNLKNKYNDELKALQFAKLKLSNNSNLNIQLLNSEFQFDHKKLTFYYLCNERNDFRDLIKELFKFYKTRIWLCAIPNNLNIQVSFMENMQNFQIGVYKQLTTDLFDY</sequence>
<feature type="compositionally biased region" description="Basic and acidic residues" evidence="1">
    <location>
        <begin position="39"/>
        <end position="54"/>
    </location>
</feature>
<dbReference type="PROSITE" id="PS51411">
    <property type="entry name" value="PSP1_C"/>
    <property type="match status" value="1"/>
</dbReference>
<dbReference type="eggNOG" id="KOG4679">
    <property type="taxonomic scope" value="Eukaryota"/>
</dbReference>
<dbReference type="RefSeq" id="XP_004178410.1">
    <property type="nucleotide sequence ID" value="XM_004178362.1"/>
</dbReference>
<feature type="region of interest" description="Disordered" evidence="1">
    <location>
        <begin position="172"/>
        <end position="270"/>
    </location>
</feature>
<feature type="region of interest" description="Disordered" evidence="1">
    <location>
        <begin position="34"/>
        <end position="70"/>
    </location>
</feature>
<feature type="compositionally biased region" description="Low complexity" evidence="1">
    <location>
        <begin position="207"/>
        <end position="251"/>
    </location>
</feature>
<dbReference type="GO" id="GO:0005737">
    <property type="term" value="C:cytoplasm"/>
    <property type="evidence" value="ECO:0007669"/>
    <property type="project" value="TreeGrafter"/>
</dbReference>
<dbReference type="EMBL" id="HE806317">
    <property type="protein sequence ID" value="CCH58891.1"/>
    <property type="molecule type" value="Genomic_DNA"/>
</dbReference>
<dbReference type="InParanoid" id="I2GXN9"/>
<evidence type="ECO:0000313" key="3">
    <source>
        <dbReference type="EMBL" id="CCH58891.1"/>
    </source>
</evidence>
<keyword evidence="4" id="KW-1185">Reference proteome</keyword>
<feature type="domain" description="PSP1 C-terminal" evidence="2">
    <location>
        <begin position="468"/>
        <end position="555"/>
    </location>
</feature>
<dbReference type="PANTHER" id="PTHR43830">
    <property type="entry name" value="PROTEIN PSP1"/>
    <property type="match status" value="1"/>
</dbReference>
<feature type="compositionally biased region" description="Polar residues" evidence="1">
    <location>
        <begin position="195"/>
        <end position="206"/>
    </location>
</feature>
<accession>I2GXN9</accession>
<proteinExistence type="predicted"/>
<dbReference type="KEGG" id="tbl:TBLA_0B00470"/>
<gene>
    <name evidence="3" type="primary">TBLA0B00470</name>
    <name evidence="3" type="ORF">TBLA_0B00470</name>
</gene>
<dbReference type="PANTHER" id="PTHR43830:SF3">
    <property type="entry name" value="PROTEIN PSP1"/>
    <property type="match status" value="1"/>
</dbReference>
<protein>
    <recommendedName>
        <fullName evidence="2">PSP1 C-terminal domain-containing protein</fullName>
    </recommendedName>
</protein>
<reference evidence="3 4" key="1">
    <citation type="journal article" date="2011" name="Proc. Natl. Acad. Sci. U.S.A.">
        <title>Evolutionary erosion of yeast sex chromosomes by mating-type switching accidents.</title>
        <authorList>
            <person name="Gordon J.L."/>
            <person name="Armisen D."/>
            <person name="Proux-Wera E."/>
            <person name="Oheigeartaigh S.S."/>
            <person name="Byrne K.P."/>
            <person name="Wolfe K.H."/>
        </authorList>
    </citation>
    <scope>NUCLEOTIDE SEQUENCE [LARGE SCALE GENOMIC DNA]</scope>
    <source>
        <strain evidence="4">ATCC 34711 / CBS 6284 / DSM 70876 / NBRC 10599 / NRRL Y-10934 / UCD 77-7</strain>
    </source>
</reference>
<dbReference type="GeneID" id="14494464"/>
<dbReference type="InterPro" id="IPR047767">
    <property type="entry name" value="PSP1-like"/>
</dbReference>
<evidence type="ECO:0000256" key="1">
    <source>
        <dbReference type="SAM" id="MobiDB-lite"/>
    </source>
</evidence>
<evidence type="ECO:0000259" key="2">
    <source>
        <dbReference type="PROSITE" id="PS51411"/>
    </source>
</evidence>
<evidence type="ECO:0000313" key="4">
    <source>
        <dbReference type="Proteomes" id="UP000002866"/>
    </source>
</evidence>
<dbReference type="OrthoDB" id="243127at2759"/>
<feature type="compositionally biased region" description="Low complexity" evidence="1">
    <location>
        <begin position="172"/>
        <end position="194"/>
    </location>
</feature>
<dbReference type="Pfam" id="PF04468">
    <property type="entry name" value="PSP1"/>
    <property type="match status" value="1"/>
</dbReference>
<dbReference type="InterPro" id="IPR007557">
    <property type="entry name" value="PSP1_C"/>
</dbReference>